<dbReference type="SUPFAM" id="SSF52540">
    <property type="entry name" value="P-loop containing nucleoside triphosphate hydrolases"/>
    <property type="match status" value="1"/>
</dbReference>
<accession>A0AA49GN32</accession>
<feature type="transmembrane region" description="Helical" evidence="8">
    <location>
        <begin position="257"/>
        <end position="281"/>
    </location>
</feature>
<feature type="transmembrane region" description="Helical" evidence="8">
    <location>
        <begin position="153"/>
        <end position="173"/>
    </location>
</feature>
<dbReference type="FunFam" id="1.20.1740.10:FF:000013">
    <property type="entry name" value="Solute carrier family 12 member"/>
    <property type="match status" value="1"/>
</dbReference>
<sequence>MARSRKFGTFGGVFTPSILTILGVIMYLRLPTIVGQAGLWTTIAIIVIAHVISITTGLSVSSIATDKKVQAGGTYFMISRSLGLPIGGTLGLALFVGLSFSVSLYIIGFSESFLTYWGWDASKDSIRLTGSIALLTVTIITFISTSLALRMQFFIMAAIILSLISIVFGGHSYEPSDPQLTIPTGGVSFMLLFGIFFPAVTGFEAGVSMSGDLKDAKQSIPQGTILAIVVGLVVYIALAFFLTFTVDANALATDNQILLNIAWIPELVIAGIWGATISSALGSILGAPRILQATAADRISPAVFAKGVGATNEPRNALLLTFIIAEAGILIGELDVIARVVSIFFITTYGFLNISAAFEAWTSADFRPEFKIPSWVSLLGALACFIVMIQLDFLAMLGATLILGLLYFYLKRKELALESGDAWSGIWASLVKTGLQRLSSSQLHARNWRPNVLMFSGSTQERPHLVEMGQALTGRLGMLSSFELIPSDKPLLAKASRDLEEHNMGYFSHKYQCKDVYEGMDQISRIYGFTGVEPNTVLMGWSKTPKNRPQFAQLLQSFYRSDYNVVCLSHHPERGYGNHKTIDVWWSGSGRNLAFALNLIRHITAGDLWETAELRIMLILADANQTDLARKATAQLLERYRMNMKVRLIDNSLEQLPYTSVIQRESENTDLTIIGMADPKYRKVERTVEETHTLLQTLGTSLVISAASTFEEINLGLLPTRKTTEETEAEIPLPDLPVARNSWLTRDLERIDERNRQVLTRFYERTFVPYFQESRRVAQEIEKIHNSVFSNLQRDWEEYEDHFRRARALDKAKNDVAFRVRALLENLRDKQLEQQQEVMSAGIDWYTQRLATDIIRFPQKAAVTYQPEALAPSQADDWKVRWRKRQIRLKAWISRQPPARVIDYREVAIYYLRDNRQVFLATMLMAWQEQSTVFLADVKNVVSRLNRQLTYWENHLETLSEEVLDQEIETFLQESPDLEEQQKQWQQRWLRRMQVEFRRNLRQFVRTVEAPDGMYQLQQKRQSASTYERLAENNQAWVEEWFRTVRIQLNTLLLDVFLLATENRVQQEMTDFTDAMSHGITKHYLEPMEELQTELEESLQAGKEEVDVSYESLNGVTFHEDLSGYYEDVAKLVDQLPESIEVQPSLQEDGESGSVNVPVHQLANYWLETTLYQPIQEKVTQADQRLQRCSHTVRDVVRLASLRKTQPGDSPKEDSQLIQDALKVIEQEQAKIRQLQNSLPASIQEHLKASYEKLTTQELVNQAGGMVNVMRVYQSQRVRTQLEQYQNRVHQWVRNIGTRLLYSRSQGILLAKRLTETEDQVQSHTARILSLVEQVSPRADVLRQLPFYYRNLFTGQSDISQDFWVERPYEMELAERAMGRLKNGYAGGIMLLGERNSGKTALSWRIAKKFTRKEDRIFQVYPPVGGSTQLYDFSQALQQATHQSKANDQLMEGLAPGCVFIINDLELWWERSDKGFTVVKEVMRLLAEYGKRHLFLINTNPFAFHLMNQLYSIEDMFLSVIPYQPFSTEDIERLILLRHWSGGLKFVLRQQTEDELSEWKKVQFFNNFFDYSGGNPGAALGAWLASIEKVGNKQVHLRYPKSPDIDALQHMPDDWVVVVMQFLLHKRLSVSRLTRLLQMEYTEVRTLLQDVQRAGLIVEKGGSVFQLNIFMEIHLINFLREQELL</sequence>
<feature type="transmembrane region" description="Helical" evidence="8">
    <location>
        <begin position="378"/>
        <end position="410"/>
    </location>
</feature>
<gene>
    <name evidence="10" type="ORF">K4G66_03990</name>
</gene>
<protein>
    <submittedName>
        <fullName evidence="10">Amino acid permease</fullName>
    </submittedName>
</protein>
<feature type="transmembrane region" description="Helical" evidence="8">
    <location>
        <begin position="40"/>
        <end position="61"/>
    </location>
</feature>
<keyword evidence="6 8" id="KW-0472">Membrane</keyword>
<feature type="transmembrane region" description="Helical" evidence="8">
    <location>
        <begin position="7"/>
        <end position="28"/>
    </location>
</feature>
<feature type="transmembrane region" description="Helical" evidence="8">
    <location>
        <begin position="128"/>
        <end position="148"/>
    </location>
</feature>
<evidence type="ECO:0000256" key="2">
    <source>
        <dbReference type="ARBA" id="ARBA00010593"/>
    </source>
</evidence>
<feature type="transmembrane region" description="Helical" evidence="8">
    <location>
        <begin position="82"/>
        <end position="108"/>
    </location>
</feature>
<comment type="similarity">
    <text evidence="2">Belongs to the SLC12A transporter family.</text>
</comment>
<dbReference type="InterPro" id="IPR004842">
    <property type="entry name" value="SLC12A_fam"/>
</dbReference>
<evidence type="ECO:0000256" key="4">
    <source>
        <dbReference type="ARBA" id="ARBA00022692"/>
    </source>
</evidence>
<dbReference type="PANTHER" id="PTHR11827">
    <property type="entry name" value="SOLUTE CARRIER FAMILY 12, CATION COTRANSPORTERS"/>
    <property type="match status" value="1"/>
</dbReference>
<feature type="transmembrane region" description="Helical" evidence="8">
    <location>
        <begin position="185"/>
        <end position="203"/>
    </location>
</feature>
<feature type="transmembrane region" description="Helical" evidence="8">
    <location>
        <begin position="336"/>
        <end position="358"/>
    </location>
</feature>
<feature type="domain" description="Amino acid permease/ SLC12A" evidence="9">
    <location>
        <begin position="13"/>
        <end position="452"/>
    </location>
</feature>
<comment type="subcellular location">
    <subcellularLocation>
        <location evidence="1">Membrane</location>
        <topology evidence="1">Multi-pass membrane protein</topology>
    </subcellularLocation>
</comment>
<evidence type="ECO:0000259" key="9">
    <source>
        <dbReference type="Pfam" id="PF00324"/>
    </source>
</evidence>
<dbReference type="GO" id="GO:0015377">
    <property type="term" value="F:chloride:monoatomic cation symporter activity"/>
    <property type="evidence" value="ECO:0007669"/>
    <property type="project" value="InterPro"/>
</dbReference>
<dbReference type="Pfam" id="PF00324">
    <property type="entry name" value="AA_permease"/>
    <property type="match status" value="1"/>
</dbReference>
<feature type="coiled-coil region" evidence="7">
    <location>
        <begin position="1218"/>
        <end position="1245"/>
    </location>
</feature>
<evidence type="ECO:0000256" key="1">
    <source>
        <dbReference type="ARBA" id="ARBA00004141"/>
    </source>
</evidence>
<keyword evidence="3" id="KW-0813">Transport</keyword>
<dbReference type="PANTHER" id="PTHR11827:SF72">
    <property type="entry name" value="GH08340P"/>
    <property type="match status" value="1"/>
</dbReference>
<dbReference type="CDD" id="cd00009">
    <property type="entry name" value="AAA"/>
    <property type="match status" value="1"/>
</dbReference>
<evidence type="ECO:0000256" key="3">
    <source>
        <dbReference type="ARBA" id="ARBA00022448"/>
    </source>
</evidence>
<reference evidence="10" key="2">
    <citation type="journal article" date="2024" name="Antonie Van Leeuwenhoek">
        <title>Roseihalotalea indica gen. nov., sp. nov., a halophilic Bacteroidetes from mesopelagic Southwest Indian Ocean with higher carbohydrate metabolic potential.</title>
        <authorList>
            <person name="Chen B."/>
            <person name="Zhang M."/>
            <person name="Lin D."/>
            <person name="Ye J."/>
            <person name="Tang K."/>
        </authorList>
    </citation>
    <scope>NUCLEOTIDE SEQUENCE</scope>
    <source>
        <strain evidence="10">TK19036</strain>
    </source>
</reference>
<keyword evidence="7" id="KW-0175">Coiled coil</keyword>
<dbReference type="InterPro" id="IPR027417">
    <property type="entry name" value="P-loop_NTPase"/>
</dbReference>
<keyword evidence="4 8" id="KW-0812">Transmembrane</keyword>
<evidence type="ECO:0000256" key="7">
    <source>
        <dbReference type="SAM" id="Coils"/>
    </source>
</evidence>
<dbReference type="InterPro" id="IPR004841">
    <property type="entry name" value="AA-permease/SLC12A_dom"/>
</dbReference>
<reference evidence="10" key="1">
    <citation type="journal article" date="2023" name="Comput. Struct. Biotechnol. J.">
        <title>Discovery of a novel marine Bacteroidetes with a rich repertoire of carbohydrate-active enzymes.</title>
        <authorList>
            <person name="Chen B."/>
            <person name="Liu G."/>
            <person name="Chen Q."/>
            <person name="Wang H."/>
            <person name="Liu L."/>
            <person name="Tang K."/>
        </authorList>
    </citation>
    <scope>NUCLEOTIDE SEQUENCE</scope>
    <source>
        <strain evidence="10">TK19036</strain>
    </source>
</reference>
<evidence type="ECO:0000313" key="10">
    <source>
        <dbReference type="EMBL" id="WKN37867.1"/>
    </source>
</evidence>
<feature type="transmembrane region" description="Helical" evidence="8">
    <location>
        <begin position="224"/>
        <end position="245"/>
    </location>
</feature>
<evidence type="ECO:0000256" key="6">
    <source>
        <dbReference type="ARBA" id="ARBA00023136"/>
    </source>
</evidence>
<dbReference type="GO" id="GO:0016020">
    <property type="term" value="C:membrane"/>
    <property type="evidence" value="ECO:0007669"/>
    <property type="project" value="UniProtKB-SubCell"/>
</dbReference>
<dbReference type="EMBL" id="CP120682">
    <property type="protein sequence ID" value="WKN37867.1"/>
    <property type="molecule type" value="Genomic_DNA"/>
</dbReference>
<organism evidence="10">
    <name type="scientific">Roseihalotalea indica</name>
    <dbReference type="NCBI Taxonomy" id="2867963"/>
    <lineage>
        <taxon>Bacteria</taxon>
        <taxon>Pseudomonadati</taxon>
        <taxon>Bacteroidota</taxon>
        <taxon>Cytophagia</taxon>
        <taxon>Cytophagales</taxon>
        <taxon>Catalimonadaceae</taxon>
        <taxon>Roseihalotalea</taxon>
    </lineage>
</organism>
<name>A0AA49GN32_9BACT</name>
<dbReference type="Gene3D" id="1.20.1740.10">
    <property type="entry name" value="Amino acid/polyamine transporter I"/>
    <property type="match status" value="1"/>
</dbReference>
<evidence type="ECO:0000256" key="5">
    <source>
        <dbReference type="ARBA" id="ARBA00022989"/>
    </source>
</evidence>
<evidence type="ECO:0000256" key="8">
    <source>
        <dbReference type="SAM" id="Phobius"/>
    </source>
</evidence>
<keyword evidence="5 8" id="KW-1133">Transmembrane helix</keyword>
<proteinExistence type="inferred from homology"/>